<dbReference type="Gene3D" id="1.10.510.10">
    <property type="entry name" value="Transferase(Phosphotransferase) domain 1"/>
    <property type="match status" value="1"/>
</dbReference>
<dbReference type="InterPro" id="IPR036465">
    <property type="entry name" value="vWFA_dom_sf"/>
</dbReference>
<dbReference type="EC" id="2.7.10.1" evidence="2"/>
<dbReference type="Proteomes" id="UP000749559">
    <property type="component" value="Unassembled WGS sequence"/>
</dbReference>
<dbReference type="SUPFAM" id="SSF53300">
    <property type="entry name" value="vWA-like"/>
    <property type="match status" value="1"/>
</dbReference>
<gene>
    <name evidence="17" type="ORF">OFUS_LOCUS17034</name>
</gene>
<keyword evidence="12" id="KW-0325">Glycoprotein</keyword>
<evidence type="ECO:0000256" key="7">
    <source>
        <dbReference type="ARBA" id="ARBA00022777"/>
    </source>
</evidence>
<dbReference type="InterPro" id="IPR050122">
    <property type="entry name" value="RTK"/>
</dbReference>
<dbReference type="InterPro" id="IPR000884">
    <property type="entry name" value="TSP1_rpt"/>
</dbReference>
<evidence type="ECO:0000256" key="14">
    <source>
        <dbReference type="SAM" id="Phobius"/>
    </source>
</evidence>
<keyword evidence="5" id="KW-0732">Signal</keyword>
<dbReference type="GO" id="GO:0005886">
    <property type="term" value="C:plasma membrane"/>
    <property type="evidence" value="ECO:0007669"/>
    <property type="project" value="TreeGrafter"/>
</dbReference>
<dbReference type="SMART" id="SM00327">
    <property type="entry name" value="VWA"/>
    <property type="match status" value="1"/>
</dbReference>
<dbReference type="SUPFAM" id="SSF82895">
    <property type="entry name" value="TSP-1 type 1 repeat"/>
    <property type="match status" value="1"/>
</dbReference>
<feature type="domain" description="VWFA" evidence="16">
    <location>
        <begin position="96"/>
        <end position="287"/>
    </location>
</feature>
<keyword evidence="4 14" id="KW-0812">Transmembrane</keyword>
<keyword evidence="7" id="KW-0418">Kinase</keyword>
<reference evidence="17" key="1">
    <citation type="submission" date="2022-03" db="EMBL/GenBank/DDBJ databases">
        <authorList>
            <person name="Martin C."/>
        </authorList>
    </citation>
    <scope>NUCLEOTIDE SEQUENCE</scope>
</reference>
<dbReference type="PROSITE" id="PS50092">
    <property type="entry name" value="TSP1"/>
    <property type="match status" value="1"/>
</dbReference>
<keyword evidence="6" id="KW-0547">Nucleotide-binding</keyword>
<comment type="caution">
    <text evidence="17">The sequence shown here is derived from an EMBL/GenBank/DDBJ whole genome shotgun (WGS) entry which is preliminary data.</text>
</comment>
<feature type="domain" description="Protein kinase" evidence="15">
    <location>
        <begin position="488"/>
        <end position="840"/>
    </location>
</feature>
<evidence type="ECO:0000256" key="11">
    <source>
        <dbReference type="ARBA" id="ARBA00023137"/>
    </source>
</evidence>
<dbReference type="InterPro" id="IPR008266">
    <property type="entry name" value="Tyr_kinase_AS"/>
</dbReference>
<evidence type="ECO:0000256" key="1">
    <source>
        <dbReference type="ARBA" id="ARBA00004479"/>
    </source>
</evidence>
<dbReference type="Gene3D" id="3.40.50.410">
    <property type="entry name" value="von Willebrand factor, type A domain"/>
    <property type="match status" value="1"/>
</dbReference>
<dbReference type="InterPro" id="IPR002035">
    <property type="entry name" value="VWF_A"/>
</dbReference>
<dbReference type="Gene3D" id="3.30.200.20">
    <property type="entry name" value="Phosphorylase Kinase, domain 1"/>
    <property type="match status" value="1"/>
</dbReference>
<dbReference type="GO" id="GO:0005524">
    <property type="term" value="F:ATP binding"/>
    <property type="evidence" value="ECO:0007669"/>
    <property type="project" value="UniProtKB-KW"/>
</dbReference>
<evidence type="ECO:0000256" key="9">
    <source>
        <dbReference type="ARBA" id="ARBA00022989"/>
    </source>
</evidence>
<name>A0A8S4PGF3_OWEFU</name>
<evidence type="ECO:0000256" key="13">
    <source>
        <dbReference type="ARBA" id="ARBA00051243"/>
    </source>
</evidence>
<dbReference type="Pfam" id="PF07714">
    <property type="entry name" value="PK_Tyr_Ser-Thr"/>
    <property type="match status" value="1"/>
</dbReference>
<comment type="subcellular location">
    <subcellularLocation>
        <location evidence="1">Membrane</location>
        <topology evidence="1">Single-pass type I membrane protein</topology>
    </subcellularLocation>
</comment>
<dbReference type="GO" id="GO:0007169">
    <property type="term" value="P:cell surface receptor protein tyrosine kinase signaling pathway"/>
    <property type="evidence" value="ECO:0007669"/>
    <property type="project" value="TreeGrafter"/>
</dbReference>
<dbReference type="OrthoDB" id="5984265at2759"/>
<dbReference type="FunFam" id="1.10.510.10:FF:000190">
    <property type="entry name" value="Proto-oncogene tyrosine-protein kinase receptor Ret"/>
    <property type="match status" value="1"/>
</dbReference>
<keyword evidence="10 14" id="KW-0472">Membrane</keyword>
<feature type="non-terminal residue" evidence="17">
    <location>
        <position position="925"/>
    </location>
</feature>
<dbReference type="PANTHER" id="PTHR24416:SF583">
    <property type="entry name" value="RECEPTOR PROTEIN-TYROSINE KINASE"/>
    <property type="match status" value="1"/>
</dbReference>
<dbReference type="CDD" id="cd00192">
    <property type="entry name" value="PTKc"/>
    <property type="match status" value="1"/>
</dbReference>
<keyword evidence="11" id="KW-0829">Tyrosine-protein kinase</keyword>
<evidence type="ECO:0000313" key="18">
    <source>
        <dbReference type="Proteomes" id="UP000749559"/>
    </source>
</evidence>
<evidence type="ECO:0000256" key="5">
    <source>
        <dbReference type="ARBA" id="ARBA00022729"/>
    </source>
</evidence>
<dbReference type="PROSITE" id="PS50011">
    <property type="entry name" value="PROTEIN_KINASE_DOM"/>
    <property type="match status" value="1"/>
</dbReference>
<dbReference type="EMBL" id="CAIIXF020000008">
    <property type="protein sequence ID" value="CAH1792009.1"/>
    <property type="molecule type" value="Genomic_DNA"/>
</dbReference>
<keyword evidence="8" id="KW-0067">ATP-binding</keyword>
<dbReference type="InterPro" id="IPR020635">
    <property type="entry name" value="Tyr_kinase_cat_dom"/>
</dbReference>
<evidence type="ECO:0000256" key="10">
    <source>
        <dbReference type="ARBA" id="ARBA00023136"/>
    </source>
</evidence>
<dbReference type="AlphaFoldDB" id="A0A8S4PGF3"/>
<dbReference type="SUPFAM" id="SSF56112">
    <property type="entry name" value="Protein kinase-like (PK-like)"/>
    <property type="match status" value="1"/>
</dbReference>
<dbReference type="PROSITE" id="PS50234">
    <property type="entry name" value="VWFA"/>
    <property type="match status" value="1"/>
</dbReference>
<dbReference type="InterPro" id="IPR011009">
    <property type="entry name" value="Kinase-like_dom_sf"/>
</dbReference>
<dbReference type="InterPro" id="IPR036383">
    <property type="entry name" value="TSP1_rpt_sf"/>
</dbReference>
<evidence type="ECO:0000256" key="8">
    <source>
        <dbReference type="ARBA" id="ARBA00022840"/>
    </source>
</evidence>
<protein>
    <recommendedName>
        <fullName evidence="2">receptor protein-tyrosine kinase</fullName>
        <ecNumber evidence="2">2.7.10.1</ecNumber>
    </recommendedName>
</protein>
<proteinExistence type="predicted"/>
<evidence type="ECO:0000313" key="17">
    <source>
        <dbReference type="EMBL" id="CAH1792009.1"/>
    </source>
</evidence>
<keyword evidence="3" id="KW-0808">Transferase</keyword>
<dbReference type="Pfam" id="PF00092">
    <property type="entry name" value="VWA"/>
    <property type="match status" value="1"/>
</dbReference>
<feature type="transmembrane region" description="Helical" evidence="14">
    <location>
        <begin position="423"/>
        <end position="446"/>
    </location>
</feature>
<organism evidence="17 18">
    <name type="scientific">Owenia fusiformis</name>
    <name type="common">Polychaete worm</name>
    <dbReference type="NCBI Taxonomy" id="6347"/>
    <lineage>
        <taxon>Eukaryota</taxon>
        <taxon>Metazoa</taxon>
        <taxon>Spiralia</taxon>
        <taxon>Lophotrochozoa</taxon>
        <taxon>Annelida</taxon>
        <taxon>Polychaeta</taxon>
        <taxon>Sedentaria</taxon>
        <taxon>Canalipalpata</taxon>
        <taxon>Sabellida</taxon>
        <taxon>Oweniida</taxon>
        <taxon>Oweniidae</taxon>
        <taxon>Owenia</taxon>
    </lineage>
</organism>
<dbReference type="InterPro" id="IPR001245">
    <property type="entry name" value="Ser-Thr/Tyr_kinase_cat_dom"/>
</dbReference>
<evidence type="ECO:0000256" key="12">
    <source>
        <dbReference type="ARBA" id="ARBA00023180"/>
    </source>
</evidence>
<dbReference type="GO" id="GO:0043235">
    <property type="term" value="C:receptor complex"/>
    <property type="evidence" value="ECO:0007669"/>
    <property type="project" value="TreeGrafter"/>
</dbReference>
<comment type="catalytic activity">
    <reaction evidence="13">
        <text>L-tyrosyl-[protein] + ATP = O-phospho-L-tyrosyl-[protein] + ADP + H(+)</text>
        <dbReference type="Rhea" id="RHEA:10596"/>
        <dbReference type="Rhea" id="RHEA-COMP:10136"/>
        <dbReference type="Rhea" id="RHEA-COMP:20101"/>
        <dbReference type="ChEBI" id="CHEBI:15378"/>
        <dbReference type="ChEBI" id="CHEBI:30616"/>
        <dbReference type="ChEBI" id="CHEBI:46858"/>
        <dbReference type="ChEBI" id="CHEBI:61978"/>
        <dbReference type="ChEBI" id="CHEBI:456216"/>
        <dbReference type="EC" id="2.7.10.1"/>
    </reaction>
</comment>
<keyword evidence="18" id="KW-1185">Reference proteome</keyword>
<accession>A0A8S4PGF3</accession>
<dbReference type="PANTHER" id="PTHR24416">
    <property type="entry name" value="TYROSINE-PROTEIN KINASE RECEPTOR"/>
    <property type="match status" value="1"/>
</dbReference>
<evidence type="ECO:0000256" key="2">
    <source>
        <dbReference type="ARBA" id="ARBA00011902"/>
    </source>
</evidence>
<dbReference type="InterPro" id="IPR000719">
    <property type="entry name" value="Prot_kinase_dom"/>
</dbReference>
<sequence length="925" mass="104075">RKYQSDTVMNVHGKKWIHIFISCYILHVSQINGCTEGMPLCNDTLYPDKCCGCDRVFKDPLDKKVQWPSIVISEGRCTNEKCIANESCRRFSCPLDLVLMIDIGCGFGKKDVRIALRNVLIQFARALDIGPDLIQVAILRYNKYVIPRYYNFLNNITSTLALQQHISKMDINMANAYCQMRTNEALDVLMKKIYNAKNGDRPDVPNVVIMLGHAITAPTYQSDTTEKAKLLHAKHTADVIVFGILESGKNTRLRDAEFKTIATDPDYLNFKKVEKVGDLLANMLPVLNRYCRGNCSLSEFIEREGNCSVPCGKGEKPTGKTRYTLGVRRSGGRCTEEQSFDSSMPCNTQRCGDEYCGTWGGWQNETECTKTCSKGHLYKVRERQRVSDDVTDKHCVLKEDVVEECNTQACESYFLGLNVEKNLPVLIATPLCVTCLCVVTVGLLLFKRKKRKQIEKARKNRLDEHIAKQLARKPSIEGDRWEIPHSRLLFGEILGQGAFGQVSKGIIHGSVLTHQDAISNNPVARTMSSNITVAIKMLHDFASESAKDEFRKEINLMKKIGAHPNVVSMVGACTIREPLCLIVEYVPHGDLQHFLRKHRVDMVFKHDAPIITMSADIKEMKNDLEDPECQIAALFGEHEQLDNLNNEAIDGVSTHSESFDDKSIRGDENDCLEITDKVELIDLLSFARQIAMGMEYLSGKGFVHRDLAARNILIENRTAKISDFGLTRSVYTDNVYVPKKGGKLPLKWMSIEAIFDLSFTTASDVWSFGIVLFEIITMGGTPYPTIANKDLLKELKRGYRIEKTENCPDALYDIMMQCWEENPEDRPTFADLKESLDELMAANSNVDYTDFSLDENKDYYQTGQNGSFTSSEESNPLWAAMGPPVEGDEGIVVQGSLPLVENDTDAGEDVFSKRTDEVINDTHDA</sequence>
<evidence type="ECO:0000259" key="15">
    <source>
        <dbReference type="PROSITE" id="PS50011"/>
    </source>
</evidence>
<keyword evidence="9 14" id="KW-1133">Transmembrane helix</keyword>
<dbReference type="PROSITE" id="PS00109">
    <property type="entry name" value="PROTEIN_KINASE_TYR"/>
    <property type="match status" value="1"/>
</dbReference>
<dbReference type="SMART" id="SM00219">
    <property type="entry name" value="TyrKc"/>
    <property type="match status" value="1"/>
</dbReference>
<evidence type="ECO:0000256" key="6">
    <source>
        <dbReference type="ARBA" id="ARBA00022741"/>
    </source>
</evidence>
<evidence type="ECO:0000256" key="4">
    <source>
        <dbReference type="ARBA" id="ARBA00022692"/>
    </source>
</evidence>
<evidence type="ECO:0000259" key="16">
    <source>
        <dbReference type="PROSITE" id="PS50234"/>
    </source>
</evidence>
<dbReference type="SMART" id="SM00209">
    <property type="entry name" value="TSP1"/>
    <property type="match status" value="2"/>
</dbReference>
<dbReference type="GO" id="GO:0004714">
    <property type="term" value="F:transmembrane receptor protein tyrosine kinase activity"/>
    <property type="evidence" value="ECO:0007669"/>
    <property type="project" value="UniProtKB-EC"/>
</dbReference>
<evidence type="ECO:0000256" key="3">
    <source>
        <dbReference type="ARBA" id="ARBA00022679"/>
    </source>
</evidence>